<keyword evidence="7" id="KW-0223">Dioxygenase</keyword>
<dbReference type="Pfam" id="PF00515">
    <property type="entry name" value="TPR_1"/>
    <property type="match status" value="1"/>
</dbReference>
<dbReference type="InterPro" id="IPR048560">
    <property type="entry name" value="KDM6A_B-like_GATAL"/>
</dbReference>
<comment type="cofactor">
    <cofactor evidence="1">
        <name>Fe(2+)</name>
        <dbReference type="ChEBI" id="CHEBI:29033"/>
    </cofactor>
</comment>
<evidence type="ECO:0000256" key="11">
    <source>
        <dbReference type="ARBA" id="ARBA00034483"/>
    </source>
</evidence>
<comment type="similarity">
    <text evidence="11">Belongs to the UTX family.</text>
</comment>
<keyword evidence="10" id="KW-0539">Nucleus</keyword>
<feature type="domain" description="JmjC" evidence="15">
    <location>
        <begin position="977"/>
        <end position="1140"/>
    </location>
</feature>
<evidence type="ECO:0000256" key="3">
    <source>
        <dbReference type="ARBA" id="ARBA00022553"/>
    </source>
</evidence>
<evidence type="ECO:0000256" key="1">
    <source>
        <dbReference type="ARBA" id="ARBA00001954"/>
    </source>
</evidence>
<evidence type="ECO:0000313" key="16">
    <source>
        <dbReference type="EMBL" id="CAH3172576.1"/>
    </source>
</evidence>
<keyword evidence="14" id="KW-1133">Transmembrane helix</keyword>
<evidence type="ECO:0000256" key="2">
    <source>
        <dbReference type="ARBA" id="ARBA00004123"/>
    </source>
</evidence>
<dbReference type="Pfam" id="PF21326">
    <property type="entry name" value="KDM6_GATAL"/>
    <property type="match status" value="1"/>
</dbReference>
<dbReference type="PROSITE" id="PS51184">
    <property type="entry name" value="JMJC"/>
    <property type="match status" value="1"/>
</dbReference>
<dbReference type="SMART" id="SM00028">
    <property type="entry name" value="TPR"/>
    <property type="match status" value="8"/>
</dbReference>
<dbReference type="SMART" id="SM00558">
    <property type="entry name" value="JmjC"/>
    <property type="match status" value="1"/>
</dbReference>
<dbReference type="InterPro" id="IPR046941">
    <property type="entry name" value="KDM6_GATAL_sf"/>
</dbReference>
<dbReference type="Gene3D" id="2.10.110.20">
    <property type="match status" value="1"/>
</dbReference>
<dbReference type="InterPro" id="IPR048562">
    <property type="entry name" value="KDM6A_B-like_C-hel"/>
</dbReference>
<protein>
    <recommendedName>
        <fullName evidence="15">JmjC domain-containing protein</fullName>
    </recommendedName>
</protein>
<dbReference type="Gene3D" id="2.60.120.650">
    <property type="entry name" value="Cupin"/>
    <property type="match status" value="1"/>
</dbReference>
<evidence type="ECO:0000256" key="7">
    <source>
        <dbReference type="ARBA" id="ARBA00022964"/>
    </source>
</evidence>
<evidence type="ECO:0000256" key="13">
    <source>
        <dbReference type="SAM" id="MobiDB-lite"/>
    </source>
</evidence>
<keyword evidence="14" id="KW-0472">Membrane</keyword>
<dbReference type="SUPFAM" id="SSF48452">
    <property type="entry name" value="TPR-like"/>
    <property type="match status" value="2"/>
</dbReference>
<evidence type="ECO:0000256" key="12">
    <source>
        <dbReference type="PROSITE-ProRule" id="PRU00339"/>
    </source>
</evidence>
<evidence type="ECO:0000256" key="10">
    <source>
        <dbReference type="ARBA" id="ARBA00023242"/>
    </source>
</evidence>
<dbReference type="Gene3D" id="1.25.40.10">
    <property type="entry name" value="Tetratricopeptide repeat domain"/>
    <property type="match status" value="1"/>
</dbReference>
<name>A0ABN8R2F8_9CNID</name>
<keyword evidence="17" id="KW-1185">Reference proteome</keyword>
<evidence type="ECO:0000256" key="6">
    <source>
        <dbReference type="ARBA" id="ARBA00022853"/>
    </source>
</evidence>
<evidence type="ECO:0000256" key="4">
    <source>
        <dbReference type="ARBA" id="ARBA00022723"/>
    </source>
</evidence>
<evidence type="ECO:0000256" key="5">
    <source>
        <dbReference type="ARBA" id="ARBA00022833"/>
    </source>
</evidence>
<feature type="transmembrane region" description="Helical" evidence="14">
    <location>
        <begin position="106"/>
        <end position="124"/>
    </location>
</feature>
<comment type="caution">
    <text evidence="16">The sequence shown here is derived from an EMBL/GenBank/DDBJ whole genome shotgun (WGS) entry which is preliminary data.</text>
</comment>
<evidence type="ECO:0000313" key="17">
    <source>
        <dbReference type="Proteomes" id="UP001159405"/>
    </source>
</evidence>
<dbReference type="EMBL" id="CALNXK010000174">
    <property type="protein sequence ID" value="CAH3172576.1"/>
    <property type="molecule type" value="Genomic_DNA"/>
</dbReference>
<evidence type="ECO:0000259" key="15">
    <source>
        <dbReference type="PROSITE" id="PS51184"/>
    </source>
</evidence>
<feature type="compositionally biased region" description="Basic and acidic residues" evidence="13">
    <location>
        <begin position="925"/>
        <end position="944"/>
    </location>
</feature>
<dbReference type="PANTHER" id="PTHR14017">
    <property type="entry name" value="LYSINE-SPECIFIC DEMETHYLASE"/>
    <property type="match status" value="1"/>
</dbReference>
<keyword evidence="4" id="KW-0479">Metal-binding</keyword>
<feature type="region of interest" description="Disordered" evidence="13">
    <location>
        <begin position="924"/>
        <end position="958"/>
    </location>
</feature>
<keyword evidence="9" id="KW-0408">Iron</keyword>
<dbReference type="PANTHER" id="PTHR14017:SF1">
    <property type="entry name" value="LD02225P"/>
    <property type="match status" value="1"/>
</dbReference>
<reference evidence="16 17" key="1">
    <citation type="submission" date="2022-05" db="EMBL/GenBank/DDBJ databases">
        <authorList>
            <consortium name="Genoscope - CEA"/>
            <person name="William W."/>
        </authorList>
    </citation>
    <scope>NUCLEOTIDE SEQUENCE [LARGE SCALE GENOMIC DNA]</scope>
</reference>
<evidence type="ECO:0000256" key="9">
    <source>
        <dbReference type="ARBA" id="ARBA00023004"/>
    </source>
</evidence>
<feature type="repeat" description="TPR" evidence="12">
    <location>
        <begin position="259"/>
        <end position="292"/>
    </location>
</feature>
<keyword evidence="5" id="KW-0862">Zinc</keyword>
<proteinExistence type="inferred from homology"/>
<dbReference type="PROSITE" id="PS50005">
    <property type="entry name" value="TPR"/>
    <property type="match status" value="3"/>
</dbReference>
<evidence type="ECO:0000256" key="14">
    <source>
        <dbReference type="SAM" id="Phobius"/>
    </source>
</evidence>
<dbReference type="SUPFAM" id="SSF51197">
    <property type="entry name" value="Clavaminate synthase-like"/>
    <property type="match status" value="1"/>
</dbReference>
<dbReference type="InterPro" id="IPR019734">
    <property type="entry name" value="TPR_rpt"/>
</dbReference>
<sequence length="1297" mass="143497">MVSQVDVLSDREKEILSNYDSRLYGFLRVQDPVGEPSLPDLTHKALLQKGVAFLEKELRHEGKTIHPSTFCKLGHIHLLLEDFPKALSAYQRFFNARQVDHWKDAAFLYGLGIVYFNFSAYLWAVKIFQQVLYIDPSFNCSNEVHLRLGIIFKAQGSSEASIKHFQMALMDSSPCSLSKVEIRFHLGHLFEMQNKCDLAQEMYETIIETPNVPNSIRANAYKQLGWMYYNKEHLGDRASRMEKAVQLLLKAIETDPNSGAAWYLIGRCYAMQGKVHDAFTSYRQAIDKSEANADTWCSIGVLYQQQNQPMDALQAYVCAIQLDPTHVAAWTDLGILYEACEQLGDAISCYSAARRYGATDSTIEARVKALQAQLAMMPQQGEGQKKNIPSVEEAWKLPIPAELTTRTIRNAQVKLLTSGQIQALQPQQQQQLQQLYLQQQAQVQQQQQQQQQVAVLNSSQVNTQAHLDDSKNVTNHAAFQGTKAENHVHLNANQTYQQGIPSTSLHNNWSEITVPQVTQNGVIANSNSSVVQASTAQGISDQSVLISQPQATVLSQADSFQTQVCRESTVSAMETAYVGAQLLQANATIGSDSGTLSTLSSNFVSTSSDVLLSQSVVCCQGTTLTSSGLVTTASMPTSEPSLRSGIDTTILSEINCSTDAKSSPLTGSSDPTLSNGPISSYSVFSSSNACASGMAISPFSSPNYVMSPTQKSPFHTGATLSPSITQPLSINPSCLSPSSGLPGGHSAFSPSLIPSDLLSPTKQLAVISPASSKSPFNLSSGGDSLAVPKLNLLYDSMAIPCPPPTPTPPLPTDKLSPQTPSIYVENKKDAFSAALQNLVVDNANPILVIRGLAAALRLDLSLFSTKTLVETSGDHQVEVRTQRLQASDENWDAPGENKVWLCESSRSFTTIAKYAQYQANSFQESLKEEQERRSGIKEPSHSDSDSSSGSKNGKKGKGKKFKWIKFGTNVDLSDERKWKAQLQELTKLPPFAKVVSPGNMLSHIGHTILGMNSVQLYMKIPGCRTPGHQENNNFYAININIGPGDCEWFATPTEYWGVLHNMCEKNNLNFLTGSWWPILEELYEERVPVYRFIQRPGDLVWLNPGVVHWVQSLGWCNNIAWNVGPLTEKMYNAAIDRYEWNKLQGEKSIVCMIHLSWNLARNVKIAERKLYEHIRVVLARSLRYCQVTVEKLKQTGIEVMWHGKRDNEGSHYCAQCEVEVFNILFVTDNKKHSVYCQDCARKTSANLSGFIVLNQYSNEELTEVFNNFKLHTVSSHMVDPVMSQNSSQPVNMVAQGV</sequence>
<dbReference type="Gene3D" id="1.20.58.1370">
    <property type="match status" value="1"/>
</dbReference>
<feature type="repeat" description="TPR" evidence="12">
    <location>
        <begin position="105"/>
        <end position="138"/>
    </location>
</feature>
<comment type="subcellular location">
    <subcellularLocation>
        <location evidence="2">Nucleus</location>
    </subcellularLocation>
</comment>
<keyword evidence="8" id="KW-0560">Oxidoreductase</keyword>
<dbReference type="Proteomes" id="UP001159405">
    <property type="component" value="Unassembled WGS sequence"/>
</dbReference>
<dbReference type="InterPro" id="IPR003347">
    <property type="entry name" value="JmjC_dom"/>
</dbReference>
<keyword evidence="3" id="KW-0597">Phosphoprotein</keyword>
<dbReference type="Pfam" id="PF13431">
    <property type="entry name" value="TPR_17"/>
    <property type="match status" value="1"/>
</dbReference>
<keyword evidence="6" id="KW-0156">Chromatin regulator</keyword>
<dbReference type="InterPro" id="IPR051630">
    <property type="entry name" value="Corepressor-Demethylase"/>
</dbReference>
<dbReference type="Pfam" id="PF02373">
    <property type="entry name" value="JmjC"/>
    <property type="match status" value="1"/>
</dbReference>
<dbReference type="Pfam" id="PF21322">
    <property type="entry name" value="KDM6_C-hel"/>
    <property type="match status" value="1"/>
</dbReference>
<keyword evidence="12" id="KW-0802">TPR repeat</keyword>
<organism evidence="16 17">
    <name type="scientific">Porites lobata</name>
    <dbReference type="NCBI Taxonomy" id="104759"/>
    <lineage>
        <taxon>Eukaryota</taxon>
        <taxon>Metazoa</taxon>
        <taxon>Cnidaria</taxon>
        <taxon>Anthozoa</taxon>
        <taxon>Hexacorallia</taxon>
        <taxon>Scleractinia</taxon>
        <taxon>Fungiina</taxon>
        <taxon>Poritidae</taxon>
        <taxon>Porites</taxon>
    </lineage>
</organism>
<keyword evidence="14" id="KW-0812">Transmembrane</keyword>
<feature type="repeat" description="TPR" evidence="12">
    <location>
        <begin position="293"/>
        <end position="326"/>
    </location>
</feature>
<accession>A0ABN8R2F8</accession>
<gene>
    <name evidence="16" type="ORF">PLOB_00013056</name>
</gene>
<evidence type="ECO:0000256" key="8">
    <source>
        <dbReference type="ARBA" id="ARBA00023002"/>
    </source>
</evidence>
<dbReference type="InterPro" id="IPR011990">
    <property type="entry name" value="TPR-like_helical_dom_sf"/>
</dbReference>